<dbReference type="RefSeq" id="WP_344872465.1">
    <property type="nucleotide sequence ID" value="NZ_BAAAZP010000008.1"/>
</dbReference>
<accession>A0ABP7B1S6</accession>
<proteinExistence type="predicted"/>
<comment type="caution">
    <text evidence="3">The sequence shown here is derived from an EMBL/GenBank/DDBJ whole genome shotgun (WGS) entry which is preliminary data.</text>
</comment>
<feature type="region of interest" description="Disordered" evidence="1">
    <location>
        <begin position="1"/>
        <end position="21"/>
    </location>
</feature>
<evidence type="ECO:0000313" key="3">
    <source>
        <dbReference type="EMBL" id="GAA3645331.1"/>
    </source>
</evidence>
<organism evidence="3 4">
    <name type="scientific">Nonomuraea antimicrobica</name>
    <dbReference type="NCBI Taxonomy" id="561173"/>
    <lineage>
        <taxon>Bacteria</taxon>
        <taxon>Bacillati</taxon>
        <taxon>Actinomycetota</taxon>
        <taxon>Actinomycetes</taxon>
        <taxon>Streptosporangiales</taxon>
        <taxon>Streptosporangiaceae</taxon>
        <taxon>Nonomuraea</taxon>
    </lineage>
</organism>
<dbReference type="EMBL" id="BAAAZP010000008">
    <property type="protein sequence ID" value="GAA3645331.1"/>
    <property type="molecule type" value="Genomic_DNA"/>
</dbReference>
<gene>
    <name evidence="3" type="ORF">GCM10022224_004920</name>
</gene>
<dbReference type="Proteomes" id="UP001500902">
    <property type="component" value="Unassembled WGS sequence"/>
</dbReference>
<feature type="compositionally biased region" description="Basic and acidic residues" evidence="1">
    <location>
        <begin position="8"/>
        <end position="21"/>
    </location>
</feature>
<feature type="transmembrane region" description="Helical" evidence="2">
    <location>
        <begin position="30"/>
        <end position="63"/>
    </location>
</feature>
<keyword evidence="4" id="KW-1185">Reference proteome</keyword>
<reference evidence="4" key="1">
    <citation type="journal article" date="2019" name="Int. J. Syst. Evol. Microbiol.">
        <title>The Global Catalogue of Microorganisms (GCM) 10K type strain sequencing project: providing services to taxonomists for standard genome sequencing and annotation.</title>
        <authorList>
            <consortium name="The Broad Institute Genomics Platform"/>
            <consortium name="The Broad Institute Genome Sequencing Center for Infectious Disease"/>
            <person name="Wu L."/>
            <person name="Ma J."/>
        </authorList>
    </citation>
    <scope>NUCLEOTIDE SEQUENCE [LARGE SCALE GENOMIC DNA]</scope>
    <source>
        <strain evidence="4">JCM 16904</strain>
    </source>
</reference>
<evidence type="ECO:0000256" key="2">
    <source>
        <dbReference type="SAM" id="Phobius"/>
    </source>
</evidence>
<evidence type="ECO:0000256" key="1">
    <source>
        <dbReference type="SAM" id="MobiDB-lite"/>
    </source>
</evidence>
<sequence>MRLPRQRQQPEEPRAASDQEPERIPQRWVVILIAALVGGLVVGSPLASVPVGVATALGLVGLLDRIMR</sequence>
<protein>
    <submittedName>
        <fullName evidence="3">Uncharacterized protein</fullName>
    </submittedName>
</protein>
<keyword evidence="2" id="KW-0472">Membrane</keyword>
<evidence type="ECO:0000313" key="4">
    <source>
        <dbReference type="Proteomes" id="UP001500902"/>
    </source>
</evidence>
<keyword evidence="2" id="KW-1133">Transmembrane helix</keyword>
<name>A0ABP7B1S6_9ACTN</name>
<keyword evidence="2" id="KW-0812">Transmembrane</keyword>